<evidence type="ECO:0000256" key="4">
    <source>
        <dbReference type="ARBA" id="ARBA00023136"/>
    </source>
</evidence>
<evidence type="ECO:0000256" key="3">
    <source>
        <dbReference type="ARBA" id="ARBA00022989"/>
    </source>
</evidence>
<evidence type="ECO:0000256" key="2">
    <source>
        <dbReference type="ARBA" id="ARBA00022692"/>
    </source>
</evidence>
<evidence type="ECO:0000313" key="7">
    <source>
        <dbReference type="Proteomes" id="UP000199438"/>
    </source>
</evidence>
<sequence length="1670" mass="185674">MSKKHPKLRKALRITLKILAGILIFLLLLILFIRSPWGQNIIVNKVVSSIEKKTKTEVEIDRLFITFGGAVSLEGLYLEDKKGDTLVYAHNLEANIPIWPIIKGSGFGINDLDLKGLKANVYRKDSISGYNFQFLMDAFAASDSTSTQQTQAQDTTSSSMNINIGDVNLQNIILNYNDEVTGMEAEIKLGELDVAMRKTDLQNMQFEVADASLNNTMVVYRQNKALPPSEDSEAPMPLVVVDRLRLNNVNAKYQSEPDGMLADVHIPEFLAEMPKMDLGNYEIELNTVSLKRSNILLRMQTKTAQSQPKDSTENDTAGFVWPAWKINVQNIDLEQNNIAYIVDSAKIEQQKFNPNALKFRDLSLKTGNIILADRQVNADINQVSFREASGLDLREFSTEVTLDNSALNVKNLILTLNNNQLQGTLKLKYDAVESLIEKPENASLDASLSEIQLDVNEVFRFQPALQQNQYLKALSRKLLTGSLSANGQLSNIRIPSANISWGSQTNLILNGQIRNATDPENIYFNIPRFRARSTKSDLNYFVDEKQLGINLPKSIALSGNLAGTPSDIEADAVLESSLGNIIAKGNFQNTEEIAFQADVKVDSLGLGELLQNAALGKLNLKLKAKGSGNTVNTLNAQLETNISHFTYNNYPIKDLKITGDIENGRGDIESSYEDDNLNADLLANVILDSVAPEVSLNLDLAGADLAELGIVNRNIRTGFKLQGNFKGNAKKYEASAEIKEGVAVYDNHTYLLGDLDLSAFVTPDTTSVKVNNKMLDLNLQSNASPLEFSQALKRHYQSYLTEDDPTDTVENPVNLYVKGTISQAPILNEVLLVNLEELDTVKIDVDFSEKKHKLNADVKIPFAHYYGAAIDSLGISVRSDRKDLDFSFGFNSISAGPLALKKTELKANLANRVLGLNFNSVYDEDTLVNVSSKLSKNEDVFRYEVSDKKLILNKNLWHIQQNNALLYDGEKIIFENFRITRESQSLELVNQENERNLDNITLLFDNFKLAAFLNFLNPEVKLAKGNMNGRFALVEPFGKTGILADLNIEQLESMDVDLGKLSLRGIAMGAEKYRFEMGMKEGAVDMDLTGNYVAADSTANLDMNLDLNKVEMAAVTGFSFGALEDGKGSFKGNIKLNGTTVNPEYSGKIDFNDAQFRVSMLNAPFIFKNETLDLDNDGVYFNNFKIGDTKGNSFVVDGELGTESFINPTFDLSFEANDFNVLNSTEEDNDLFYGTASFDAQATLKGDLNLPKLRLNLEVGENTNVTYVVPETELQMQEREGIVTFVNKEDPDNILTQSEEESYVFSGYDIGAQLKIRDEAIINVILNEQTNDNLQIQGNGDLRFNISPNGRTSLSGKYTISDGHYEMSLYNLVNRRFEIADGSSVSWSGDPFDANLDVRAIYNVETSAYALMATSLSGSSGREQNRYRQELPFMVYLNVDGELMQPELSFGLDMPRDSQGAIGGQVYGRVQQLNSQENQLNKQVFSLLVLNRFYPDAGTDGSNGGTMAIARENISQALSDQLNMFSEKLLGDTGVSLNFGVDSYTDYQGDSGPQQRTDLNVSAQKKLLDDRLIVSVGSQVNIEGSNSGRQETNPLIGNVSLEYLLTEEGRFRIRGFRRNQFENVIDGQLIVSGIALIFTQEFNEYRELWNTLLKSEEQEDQPAKKEDEEE</sequence>
<evidence type="ECO:0000313" key="6">
    <source>
        <dbReference type="EMBL" id="SFC10201.1"/>
    </source>
</evidence>
<dbReference type="GO" id="GO:0090313">
    <property type="term" value="P:regulation of protein targeting to membrane"/>
    <property type="evidence" value="ECO:0007669"/>
    <property type="project" value="TreeGrafter"/>
</dbReference>
<dbReference type="GO" id="GO:0009306">
    <property type="term" value="P:protein secretion"/>
    <property type="evidence" value="ECO:0007669"/>
    <property type="project" value="InterPro"/>
</dbReference>
<dbReference type="PANTHER" id="PTHR30441:SF8">
    <property type="entry name" value="DUF748 DOMAIN-CONTAINING PROTEIN"/>
    <property type="match status" value="1"/>
</dbReference>
<dbReference type="InterPro" id="IPR007452">
    <property type="entry name" value="TamB_C"/>
</dbReference>
<dbReference type="STRING" id="1334022.SAMN04487907_102247"/>
<feature type="domain" description="Translocation and assembly module TamB C-terminal" evidence="5">
    <location>
        <begin position="1186"/>
        <end position="1642"/>
    </location>
</feature>
<name>A0A1I1GF66_9FLAO</name>
<reference evidence="7" key="1">
    <citation type="submission" date="2016-10" db="EMBL/GenBank/DDBJ databases">
        <authorList>
            <person name="Varghese N."/>
            <person name="Submissions S."/>
        </authorList>
    </citation>
    <scope>NUCLEOTIDE SEQUENCE [LARGE SCALE GENOMIC DNA]</scope>
    <source>
        <strain evidence="7">DSM 24499</strain>
    </source>
</reference>
<dbReference type="Pfam" id="PF04357">
    <property type="entry name" value="TamB"/>
    <property type="match status" value="1"/>
</dbReference>
<gene>
    <name evidence="6" type="ORF">SAMN04487907_102247</name>
</gene>
<dbReference type="GO" id="GO:0005886">
    <property type="term" value="C:plasma membrane"/>
    <property type="evidence" value="ECO:0007669"/>
    <property type="project" value="InterPro"/>
</dbReference>
<protein>
    <submittedName>
        <fullName evidence="6">Autotransporter translocation and assembly factor TamB</fullName>
    </submittedName>
</protein>
<evidence type="ECO:0000256" key="1">
    <source>
        <dbReference type="ARBA" id="ARBA00004167"/>
    </source>
</evidence>
<dbReference type="Proteomes" id="UP000199438">
    <property type="component" value="Unassembled WGS sequence"/>
</dbReference>
<keyword evidence="7" id="KW-1185">Reference proteome</keyword>
<proteinExistence type="predicted"/>
<evidence type="ECO:0000259" key="5">
    <source>
        <dbReference type="Pfam" id="PF04357"/>
    </source>
</evidence>
<keyword evidence="2" id="KW-0812">Transmembrane</keyword>
<accession>A0A1I1GF66</accession>
<dbReference type="PANTHER" id="PTHR30441">
    <property type="entry name" value="DUF748 DOMAIN-CONTAINING PROTEIN"/>
    <property type="match status" value="1"/>
</dbReference>
<dbReference type="RefSeq" id="WP_092541147.1">
    <property type="nucleotide sequence ID" value="NZ_FOKV01000002.1"/>
</dbReference>
<keyword evidence="4" id="KW-0472">Membrane</keyword>
<organism evidence="6 7">
    <name type="scientific">Zunongwangia mangrovi</name>
    <dbReference type="NCBI Taxonomy" id="1334022"/>
    <lineage>
        <taxon>Bacteria</taxon>
        <taxon>Pseudomonadati</taxon>
        <taxon>Bacteroidota</taxon>
        <taxon>Flavobacteriia</taxon>
        <taxon>Flavobacteriales</taxon>
        <taxon>Flavobacteriaceae</taxon>
        <taxon>Zunongwangia</taxon>
    </lineage>
</organism>
<dbReference type="InterPro" id="IPR052894">
    <property type="entry name" value="AsmA-related"/>
</dbReference>
<comment type="subcellular location">
    <subcellularLocation>
        <location evidence="1">Membrane</location>
        <topology evidence="1">Single-pass membrane protein</topology>
    </subcellularLocation>
</comment>
<dbReference type="EMBL" id="FOKV01000002">
    <property type="protein sequence ID" value="SFC10201.1"/>
    <property type="molecule type" value="Genomic_DNA"/>
</dbReference>
<keyword evidence="3" id="KW-1133">Transmembrane helix</keyword>
<dbReference type="OrthoDB" id="9811276at2"/>